<proteinExistence type="predicted"/>
<organism evidence="2 3">
    <name type="scientific">Carpediemonas membranifera</name>
    <dbReference type="NCBI Taxonomy" id="201153"/>
    <lineage>
        <taxon>Eukaryota</taxon>
        <taxon>Metamonada</taxon>
        <taxon>Carpediemonas-like organisms</taxon>
        <taxon>Carpediemonas</taxon>
    </lineage>
</organism>
<feature type="compositionally biased region" description="Basic and acidic residues" evidence="1">
    <location>
        <begin position="126"/>
        <end position="142"/>
    </location>
</feature>
<feature type="region of interest" description="Disordered" evidence="1">
    <location>
        <begin position="120"/>
        <end position="153"/>
    </location>
</feature>
<accession>A0A8J6AW36</accession>
<dbReference type="AlphaFoldDB" id="A0A8J6AW36"/>
<comment type="caution">
    <text evidence="2">The sequence shown here is derived from an EMBL/GenBank/DDBJ whole genome shotgun (WGS) entry which is preliminary data.</text>
</comment>
<keyword evidence="3" id="KW-1185">Reference proteome</keyword>
<dbReference type="EMBL" id="JAHDYR010000006">
    <property type="protein sequence ID" value="KAG9396271.1"/>
    <property type="molecule type" value="Genomic_DNA"/>
</dbReference>
<dbReference type="Proteomes" id="UP000717585">
    <property type="component" value="Unassembled WGS sequence"/>
</dbReference>
<evidence type="ECO:0000256" key="1">
    <source>
        <dbReference type="SAM" id="MobiDB-lite"/>
    </source>
</evidence>
<reference evidence="2" key="1">
    <citation type="submission" date="2021-05" db="EMBL/GenBank/DDBJ databases">
        <title>A free-living protist that lacks canonical eukaryotic 1 DNA replication and segregation systems.</title>
        <authorList>
            <person name="Salas-Leiva D.E."/>
            <person name="Tromer E.C."/>
            <person name="Curtis B.A."/>
            <person name="Jerlstrom-Hultqvist J."/>
            <person name="Kolisko M."/>
            <person name="Yi Z."/>
            <person name="Salas-Leiva J.S."/>
            <person name="Gallot-Lavallee L."/>
            <person name="Kops G.J.P.L."/>
            <person name="Archibald J.M."/>
            <person name="Simpson A.G.B."/>
            <person name="Roger A.J."/>
        </authorList>
    </citation>
    <scope>NUCLEOTIDE SEQUENCE</scope>
    <source>
        <strain evidence="2">BICM</strain>
    </source>
</reference>
<gene>
    <name evidence="2" type="ORF">J8273_2002</name>
</gene>
<evidence type="ECO:0000313" key="2">
    <source>
        <dbReference type="EMBL" id="KAG9396271.1"/>
    </source>
</evidence>
<protein>
    <submittedName>
        <fullName evidence="2">Uncharacterized protein</fullName>
    </submittedName>
</protein>
<evidence type="ECO:0000313" key="3">
    <source>
        <dbReference type="Proteomes" id="UP000717585"/>
    </source>
</evidence>
<sequence length="468" mass="52035">MSSERTNPPRIRFRRGGHLFVNECFAQAEVDAAIPSIFRGNKPIHRQRPLKDAVNDSGMYMTRSEVAKATEFHNTPMYNNTLRDDYYFLMTMRRNPEWSEKHPLPKPKCRYAYTDALADRVGSGSDEEKSERHTLGRPERGNARRPRRALSHPVAAKPGAGIIDINHMTWAERGAATEKEHALRPATLAEHVYSDVYRIEDVIFMMDDVPQGEGYVVNAWTKDPVPAETIEQALYEDLIAELDDLVGLLGITENDPTRLVDILATDKGARALARAAMALRQPANHPEYHSMLLDHVMRNAAVVLPRATTPKGRQVANAIIHHSAVSLENAIAMLRNVVGLDSSTFTRIGSTLFGSQILVGLIEFCVNCVIDGADDREWAEIFNHLINTVTMCSISLLSQAAVDSGALPRFEPFWALVYTLSSVAPPEEFQRLYGQMETALATCPSVVQGSEGLRELVGFLIGTAEQLM</sequence>
<name>A0A8J6AW36_9EUKA</name>